<protein>
    <submittedName>
        <fullName evidence="2">Uncharacterized protein</fullName>
    </submittedName>
</protein>
<dbReference type="AlphaFoldDB" id="A0A915JEI2"/>
<accession>A0A915JEI2</accession>
<proteinExistence type="predicted"/>
<dbReference type="WBParaSite" id="nRc.2.0.1.t24220-RA">
    <property type="protein sequence ID" value="nRc.2.0.1.t24220-RA"/>
    <property type="gene ID" value="nRc.2.0.1.g24220"/>
</dbReference>
<dbReference type="Proteomes" id="UP000887565">
    <property type="component" value="Unplaced"/>
</dbReference>
<evidence type="ECO:0000313" key="1">
    <source>
        <dbReference type="Proteomes" id="UP000887565"/>
    </source>
</evidence>
<evidence type="ECO:0000313" key="2">
    <source>
        <dbReference type="WBParaSite" id="nRc.2.0.1.t24220-RA"/>
    </source>
</evidence>
<sequence length="33" mass="4198">MGKCCKFRWKMPLPSQWRMRTRTVEHAYDNNYY</sequence>
<organism evidence="1 2">
    <name type="scientific">Romanomermis culicivorax</name>
    <name type="common">Nematode worm</name>
    <dbReference type="NCBI Taxonomy" id="13658"/>
    <lineage>
        <taxon>Eukaryota</taxon>
        <taxon>Metazoa</taxon>
        <taxon>Ecdysozoa</taxon>
        <taxon>Nematoda</taxon>
        <taxon>Enoplea</taxon>
        <taxon>Dorylaimia</taxon>
        <taxon>Mermithida</taxon>
        <taxon>Mermithoidea</taxon>
        <taxon>Mermithidae</taxon>
        <taxon>Romanomermis</taxon>
    </lineage>
</organism>
<name>A0A915JEI2_ROMCU</name>
<keyword evidence="1" id="KW-1185">Reference proteome</keyword>
<reference evidence="2" key="1">
    <citation type="submission" date="2022-11" db="UniProtKB">
        <authorList>
            <consortium name="WormBaseParasite"/>
        </authorList>
    </citation>
    <scope>IDENTIFICATION</scope>
</reference>